<dbReference type="GO" id="GO:0020037">
    <property type="term" value="F:heme binding"/>
    <property type="evidence" value="ECO:0007669"/>
    <property type="project" value="InterPro"/>
</dbReference>
<feature type="compositionally biased region" description="Polar residues" evidence="2">
    <location>
        <begin position="48"/>
        <end position="59"/>
    </location>
</feature>
<dbReference type="KEGG" id="clec:106673076"/>
<keyword evidence="1" id="KW-0408">Iron</keyword>
<keyword evidence="5" id="KW-1185">Reference proteome</keyword>
<keyword evidence="1" id="KW-0479">Metal-binding</keyword>
<dbReference type="InterPro" id="IPR000971">
    <property type="entry name" value="Globin"/>
</dbReference>
<dbReference type="Proteomes" id="UP000494040">
    <property type="component" value="Unassembled WGS sequence"/>
</dbReference>
<dbReference type="SUPFAM" id="SSF46458">
    <property type="entry name" value="Globin-like"/>
    <property type="match status" value="1"/>
</dbReference>
<protein>
    <recommendedName>
        <fullName evidence="3">Globin domain-containing protein</fullName>
    </recommendedName>
</protein>
<gene>
    <name evidence="4" type="primary">106673076</name>
</gene>
<dbReference type="Pfam" id="PF00042">
    <property type="entry name" value="Globin"/>
    <property type="match status" value="1"/>
</dbReference>
<keyword evidence="1" id="KW-0813">Transport</keyword>
<dbReference type="Gene3D" id="1.10.490.10">
    <property type="entry name" value="Globins"/>
    <property type="match status" value="1"/>
</dbReference>
<proteinExistence type="inferred from homology"/>
<dbReference type="InterPro" id="IPR012292">
    <property type="entry name" value="Globin/Proto"/>
</dbReference>
<evidence type="ECO:0000313" key="5">
    <source>
        <dbReference type="Proteomes" id="UP000494040"/>
    </source>
</evidence>
<dbReference type="AlphaFoldDB" id="A0A8I6SNK7"/>
<dbReference type="GO" id="GO:0019825">
    <property type="term" value="F:oxygen binding"/>
    <property type="evidence" value="ECO:0007669"/>
    <property type="project" value="InterPro"/>
</dbReference>
<evidence type="ECO:0000256" key="1">
    <source>
        <dbReference type="RuleBase" id="RU000356"/>
    </source>
</evidence>
<dbReference type="InterPro" id="IPR009050">
    <property type="entry name" value="Globin-like_sf"/>
</dbReference>
<evidence type="ECO:0000259" key="3">
    <source>
        <dbReference type="Pfam" id="PF00042"/>
    </source>
</evidence>
<dbReference type="CDD" id="cd01040">
    <property type="entry name" value="Mb-like"/>
    <property type="match status" value="1"/>
</dbReference>
<dbReference type="GO" id="GO:0005344">
    <property type="term" value="F:oxygen carrier activity"/>
    <property type="evidence" value="ECO:0007669"/>
    <property type="project" value="UniProtKB-KW"/>
</dbReference>
<evidence type="ECO:0000256" key="2">
    <source>
        <dbReference type="SAM" id="MobiDB-lite"/>
    </source>
</evidence>
<dbReference type="InterPro" id="IPR044399">
    <property type="entry name" value="Mb-like_M"/>
</dbReference>
<organism evidence="4 5">
    <name type="scientific">Cimex lectularius</name>
    <name type="common">Bed bug</name>
    <name type="synonym">Acanthia lectularia</name>
    <dbReference type="NCBI Taxonomy" id="79782"/>
    <lineage>
        <taxon>Eukaryota</taxon>
        <taxon>Metazoa</taxon>
        <taxon>Ecdysozoa</taxon>
        <taxon>Arthropoda</taxon>
        <taxon>Hexapoda</taxon>
        <taxon>Insecta</taxon>
        <taxon>Pterygota</taxon>
        <taxon>Neoptera</taxon>
        <taxon>Paraneoptera</taxon>
        <taxon>Hemiptera</taxon>
        <taxon>Heteroptera</taxon>
        <taxon>Panheteroptera</taxon>
        <taxon>Cimicomorpha</taxon>
        <taxon>Cimicidae</taxon>
        <taxon>Cimex</taxon>
    </lineage>
</organism>
<dbReference type="OrthoDB" id="10569425at2759"/>
<feature type="domain" description="Globin" evidence="3">
    <location>
        <begin position="308"/>
        <end position="396"/>
    </location>
</feature>
<feature type="region of interest" description="Disordered" evidence="2">
    <location>
        <begin position="39"/>
        <end position="59"/>
    </location>
</feature>
<evidence type="ECO:0000313" key="4">
    <source>
        <dbReference type="EnsemblMetazoa" id="XP_014260511.1"/>
    </source>
</evidence>
<accession>A0A8I6SNK7</accession>
<keyword evidence="1" id="KW-0561">Oxygen transport</keyword>
<keyword evidence="1" id="KW-0349">Heme</keyword>
<reference evidence="4" key="1">
    <citation type="submission" date="2022-01" db="UniProtKB">
        <authorList>
            <consortium name="EnsemblMetazoa"/>
        </authorList>
    </citation>
    <scope>IDENTIFICATION</scope>
</reference>
<sequence length="407" mass="47391">MRATSSNSSLYKERLNDPKYHILSDKAISLSTLSWNNSSHGRGSNHSVPPTRNSYDSTSVKIRHTPRDYYQLLLDFPSSVSLEAFRMGRRETTDETLKSVLRKALHKTKPGEKEVCINGERFDVCRLLELLRKMSYFKQKLFLQKLESQLIIKPKVVGVSEDEEPHYNKLWKKCVKPMPNIETAISYNVRGGKPEFIEKCISTESLPTPELSNNFEAPNRVEMSRIPDKIFEEDPMNYFKARKRLQAPYQLKAEPIQSFHNLTNKEVQIVQNMWSSIKRNTETLATTIIINCYRLKENIVKKRVSINKILKHKQLMKHGRLGMAFLSQVVNHLTKQDEGNQLVHKAGMLHQKYNFSSSLYELIINAFLLTLIEVIYPRPTMDQVSAFRKFLTILFDIFHEGCHWNKR</sequence>
<name>A0A8I6SNK7_CIMLE</name>
<comment type="similarity">
    <text evidence="1">Belongs to the globin family.</text>
</comment>
<dbReference type="EnsemblMetazoa" id="XM_014405025.2">
    <property type="protein sequence ID" value="XP_014260511.1"/>
    <property type="gene ID" value="LOC106673076"/>
</dbReference>